<evidence type="ECO:0000313" key="4">
    <source>
        <dbReference type="Proteomes" id="UP000748752"/>
    </source>
</evidence>
<dbReference type="SUPFAM" id="SSF48452">
    <property type="entry name" value="TPR-like"/>
    <property type="match status" value="1"/>
</dbReference>
<gene>
    <name evidence="3" type="ORF">CKO31_09470</name>
</gene>
<protein>
    <recommendedName>
        <fullName evidence="2">Protein SirB1 N-terminal domain-containing protein</fullName>
    </recommendedName>
</protein>
<comment type="caution">
    <text evidence="3">The sequence shown here is derived from an EMBL/GenBank/DDBJ whole genome shotgun (WGS) entry which is preliminary data.</text>
</comment>
<proteinExistence type="inferred from homology"/>
<evidence type="ECO:0000313" key="3">
    <source>
        <dbReference type="EMBL" id="MBK1630965.1"/>
    </source>
</evidence>
<reference evidence="3 4" key="1">
    <citation type="journal article" date="2020" name="Microorganisms">
        <title>Osmotic Adaptation and Compatible Solute Biosynthesis of Phototrophic Bacteria as Revealed from Genome Analyses.</title>
        <authorList>
            <person name="Imhoff J.F."/>
            <person name="Rahn T."/>
            <person name="Kunzel S."/>
            <person name="Keller A."/>
            <person name="Neulinger S.C."/>
        </authorList>
    </citation>
    <scope>NUCLEOTIDE SEQUENCE [LARGE SCALE GENOMIC DNA]</scope>
    <source>
        <strain evidence="3 4">DSM 6210</strain>
    </source>
</reference>
<accession>A0ABS1CGB7</accession>
<dbReference type="PANTHER" id="PTHR31350">
    <property type="entry name" value="SI:DKEY-261L7.2"/>
    <property type="match status" value="1"/>
</dbReference>
<dbReference type="PANTHER" id="PTHR31350:SF21">
    <property type="entry name" value="F-BOX ONLY PROTEIN 21"/>
    <property type="match status" value="1"/>
</dbReference>
<dbReference type="RefSeq" id="WP_200236408.1">
    <property type="nucleotide sequence ID" value="NZ_NRRV01000019.1"/>
</dbReference>
<dbReference type="Pfam" id="PF13371">
    <property type="entry name" value="TPR_9"/>
    <property type="match status" value="1"/>
</dbReference>
<name>A0ABS1CGB7_9GAMM</name>
<dbReference type="Proteomes" id="UP000748752">
    <property type="component" value="Unassembled WGS sequence"/>
</dbReference>
<dbReference type="EMBL" id="NRRV01000019">
    <property type="protein sequence ID" value="MBK1630965.1"/>
    <property type="molecule type" value="Genomic_DNA"/>
</dbReference>
<dbReference type="Pfam" id="PF13369">
    <property type="entry name" value="Transglut_core2"/>
    <property type="match status" value="1"/>
</dbReference>
<evidence type="ECO:0000259" key="2">
    <source>
        <dbReference type="Pfam" id="PF13369"/>
    </source>
</evidence>
<evidence type="ECO:0000256" key="1">
    <source>
        <dbReference type="ARBA" id="ARBA00007100"/>
    </source>
</evidence>
<organism evidence="3 4">
    <name type="scientific">Thiohalocapsa halophila</name>
    <dbReference type="NCBI Taxonomy" id="69359"/>
    <lineage>
        <taxon>Bacteria</taxon>
        <taxon>Pseudomonadati</taxon>
        <taxon>Pseudomonadota</taxon>
        <taxon>Gammaproteobacteria</taxon>
        <taxon>Chromatiales</taxon>
        <taxon>Chromatiaceae</taxon>
        <taxon>Thiohalocapsa</taxon>
    </lineage>
</organism>
<comment type="similarity">
    <text evidence="1">Belongs to the UPF0162 family.</text>
</comment>
<dbReference type="InterPro" id="IPR032698">
    <property type="entry name" value="SirB1_N"/>
</dbReference>
<sequence>MADAQQTFAALGRCPDDTIDLAHGALAVSQLFQSQVDIPAAVGELDLLAAAARSRWPTDADLMRQVQALNDLLFDELGFAGERDDFYDPRNSFLDQVLARRRGIPISLSVLYCEVARRLGLPAYGVSFPAHFLVRVGRGNSALMLDVYAGGIVLPESELDRRLAEVYGEGTASIRAYPSLLRPAARREILVRMLRNLAGIYTQRQDDGNQLEALTAMLNLLPDLPDALQQRGMLLHKLGHAPAALADLRRFAEVSDDAEQIAAATPVIEALAGQSLRLH</sequence>
<dbReference type="InterPro" id="IPR011990">
    <property type="entry name" value="TPR-like_helical_dom_sf"/>
</dbReference>
<keyword evidence="4" id="KW-1185">Reference proteome</keyword>
<feature type="domain" description="Protein SirB1 N-terminal" evidence="2">
    <location>
        <begin position="42"/>
        <end position="195"/>
    </location>
</feature>
<dbReference type="Gene3D" id="1.25.40.10">
    <property type="entry name" value="Tetratricopeptide repeat domain"/>
    <property type="match status" value="1"/>
</dbReference>